<dbReference type="EMBL" id="JAEHOD010000068">
    <property type="protein sequence ID" value="KAG2432338.1"/>
    <property type="molecule type" value="Genomic_DNA"/>
</dbReference>
<sequence>MAAETATAPAAEAATAGASDDHPASTSAPTADPTHLPSHRKRRSYTSKLPTASGAGYSYRGANNSDSGVSEPLPIKKARIATHWHRCVRGDG</sequence>
<proteinExistence type="predicted"/>
<keyword evidence="3" id="KW-1185">Reference proteome</keyword>
<protein>
    <submittedName>
        <fullName evidence="2">Uncharacterized protein</fullName>
    </submittedName>
</protein>
<dbReference type="AlphaFoldDB" id="A0A835SSH9"/>
<evidence type="ECO:0000256" key="1">
    <source>
        <dbReference type="SAM" id="MobiDB-lite"/>
    </source>
</evidence>
<comment type="caution">
    <text evidence="2">The sequence shown here is derived from an EMBL/GenBank/DDBJ whole genome shotgun (WGS) entry which is preliminary data.</text>
</comment>
<dbReference type="Proteomes" id="UP000613740">
    <property type="component" value="Unassembled WGS sequence"/>
</dbReference>
<accession>A0A835SSH9</accession>
<evidence type="ECO:0000313" key="3">
    <source>
        <dbReference type="Proteomes" id="UP000613740"/>
    </source>
</evidence>
<gene>
    <name evidence="2" type="ORF">HYH02_013057</name>
</gene>
<evidence type="ECO:0000313" key="2">
    <source>
        <dbReference type="EMBL" id="KAG2432338.1"/>
    </source>
</evidence>
<reference evidence="2" key="1">
    <citation type="journal article" date="2020" name="bioRxiv">
        <title>Comparative genomics of Chlamydomonas.</title>
        <authorList>
            <person name="Craig R.J."/>
            <person name="Hasan A.R."/>
            <person name="Ness R.W."/>
            <person name="Keightley P.D."/>
        </authorList>
    </citation>
    <scope>NUCLEOTIDE SEQUENCE</scope>
    <source>
        <strain evidence="2">CCAP 11/173</strain>
    </source>
</reference>
<name>A0A835SSH9_9CHLO</name>
<feature type="region of interest" description="Disordered" evidence="1">
    <location>
        <begin position="1"/>
        <end position="72"/>
    </location>
</feature>
<organism evidence="2 3">
    <name type="scientific">Chlamydomonas schloesseri</name>
    <dbReference type="NCBI Taxonomy" id="2026947"/>
    <lineage>
        <taxon>Eukaryota</taxon>
        <taxon>Viridiplantae</taxon>
        <taxon>Chlorophyta</taxon>
        <taxon>core chlorophytes</taxon>
        <taxon>Chlorophyceae</taxon>
        <taxon>CS clade</taxon>
        <taxon>Chlamydomonadales</taxon>
        <taxon>Chlamydomonadaceae</taxon>
        <taxon>Chlamydomonas</taxon>
    </lineage>
</organism>
<feature type="compositionally biased region" description="Low complexity" evidence="1">
    <location>
        <begin position="1"/>
        <end position="18"/>
    </location>
</feature>